<organism evidence="1">
    <name type="scientific">marine sediment metagenome</name>
    <dbReference type="NCBI Taxonomy" id="412755"/>
    <lineage>
        <taxon>unclassified sequences</taxon>
        <taxon>metagenomes</taxon>
        <taxon>ecological metagenomes</taxon>
    </lineage>
</organism>
<accession>A0A0F9J138</accession>
<dbReference type="AlphaFoldDB" id="A0A0F9J138"/>
<comment type="caution">
    <text evidence="1">The sequence shown here is derived from an EMBL/GenBank/DDBJ whole genome shotgun (WGS) entry which is preliminary data.</text>
</comment>
<name>A0A0F9J138_9ZZZZ</name>
<dbReference type="EMBL" id="LAZR01019335">
    <property type="protein sequence ID" value="KKL92922.1"/>
    <property type="molecule type" value="Genomic_DNA"/>
</dbReference>
<evidence type="ECO:0000313" key="1">
    <source>
        <dbReference type="EMBL" id="KKL92922.1"/>
    </source>
</evidence>
<reference evidence="1" key="1">
    <citation type="journal article" date="2015" name="Nature">
        <title>Complex archaea that bridge the gap between prokaryotes and eukaryotes.</title>
        <authorList>
            <person name="Spang A."/>
            <person name="Saw J.H."/>
            <person name="Jorgensen S.L."/>
            <person name="Zaremba-Niedzwiedzka K."/>
            <person name="Martijn J."/>
            <person name="Lind A.E."/>
            <person name="van Eijk R."/>
            <person name="Schleper C."/>
            <person name="Guy L."/>
            <person name="Ettema T.J."/>
        </authorList>
    </citation>
    <scope>NUCLEOTIDE SEQUENCE</scope>
</reference>
<protein>
    <submittedName>
        <fullName evidence="1">Uncharacterized protein</fullName>
    </submittedName>
</protein>
<proteinExistence type="predicted"/>
<gene>
    <name evidence="1" type="ORF">LCGC14_1879860</name>
</gene>
<sequence length="181" mass="19562">MPGFNPLDLLNPIAIGGGILGSIFGSGGGDYDPEIRNLIMQRAQTGIDPELLRRMRERAVGAVGNEFAGLSAQAQSRLRRQNAPIVKQEQILEKLAVRRAGAKSEALVGVDTLNEQVKQQALGQLGQFAVEPQYGQGFGDLIGAGLGGMQQQLAQDEYFEQLRKIMQPTQGQQIMGAYRPS</sequence>